<dbReference type="SUPFAM" id="SSF55469">
    <property type="entry name" value="FMN-dependent nitroreductase-like"/>
    <property type="match status" value="1"/>
</dbReference>
<protein>
    <submittedName>
        <fullName evidence="2">Molybdopterin biosynthesis protein MoeY</fullName>
    </submittedName>
</protein>
<proteinExistence type="predicted"/>
<dbReference type="InterPro" id="IPR029479">
    <property type="entry name" value="Nitroreductase"/>
</dbReference>
<evidence type="ECO:0000313" key="2">
    <source>
        <dbReference type="EMBL" id="OHV97823.1"/>
    </source>
</evidence>
<dbReference type="Pfam" id="PF00881">
    <property type="entry name" value="Nitroreductase"/>
    <property type="match status" value="1"/>
</dbReference>
<dbReference type="AlphaFoldDB" id="A0A1S1UF83"/>
<gene>
    <name evidence="2" type="ORF">AKG95_08765</name>
</gene>
<organism evidence="2 3">
    <name type="scientific">Janthinobacterium lividum</name>
    <dbReference type="NCBI Taxonomy" id="29581"/>
    <lineage>
        <taxon>Bacteria</taxon>
        <taxon>Pseudomonadati</taxon>
        <taxon>Pseudomonadota</taxon>
        <taxon>Betaproteobacteria</taxon>
        <taxon>Burkholderiales</taxon>
        <taxon>Oxalobacteraceae</taxon>
        <taxon>Janthinobacterium</taxon>
    </lineage>
</organism>
<reference evidence="2 3" key="1">
    <citation type="submission" date="2015-06" db="EMBL/GenBank/DDBJ databases">
        <title>Draft genome sequencing of a biphenyl-degrading bacterium, Janthinobacterium lividum MEG1.</title>
        <authorList>
            <person name="Shimodaira J."/>
            <person name="Hatta T."/>
        </authorList>
    </citation>
    <scope>NUCLEOTIDE SEQUENCE [LARGE SCALE GENOMIC DNA]</scope>
    <source>
        <strain evidence="2 3">MEG1</strain>
    </source>
</reference>
<evidence type="ECO:0000259" key="1">
    <source>
        <dbReference type="Pfam" id="PF00881"/>
    </source>
</evidence>
<evidence type="ECO:0000313" key="3">
    <source>
        <dbReference type="Proteomes" id="UP000179840"/>
    </source>
</evidence>
<feature type="domain" description="Nitroreductase" evidence="1">
    <location>
        <begin position="12"/>
        <end position="42"/>
    </location>
</feature>
<dbReference type="Proteomes" id="UP000179840">
    <property type="component" value="Unassembled WGS sequence"/>
</dbReference>
<dbReference type="EMBL" id="LFKP01000005">
    <property type="protein sequence ID" value="OHV97823.1"/>
    <property type="molecule type" value="Genomic_DNA"/>
</dbReference>
<dbReference type="Gene3D" id="3.40.109.10">
    <property type="entry name" value="NADH Oxidase"/>
    <property type="match status" value="2"/>
</dbReference>
<dbReference type="InterPro" id="IPR000415">
    <property type="entry name" value="Nitroreductase-like"/>
</dbReference>
<sequence>MAQAPLIAQIDSVLENILEQARWAPSGDNTQPWRFEVVDPRHVVVHGFDTRSHCVYDLDGHPSQLSLGALLESMALAASSHGLRMEARRHGGLPDTLPTFDVRFIDSPGMLPDPLAAFLPQRSVQRRRLSTRRLRASEKAALAASLPPGYSVQWFEGWRMRLACARLMFDNAKLRLTMPEAHKVHRDVIEWGARFSADRIPEQALGVDPMTARLMRWVMHSWRRVDFFNTWLGGTVAPRLQMDLLPGLYCAAHFVLLAEAPPRHIDDYVAAGRAMQRFWLTATQLGLQLQPELTPLIFARYVRERRAFSRTDGMLELAQELALQCQAVLGAVAFDRAAFLGRIGAGPAAQARSLRRPLRDLLVAPVNGRTLA</sequence>
<name>A0A1S1UF83_9BURK</name>
<accession>A0A1S1UF83</accession>
<dbReference type="GO" id="GO:0016491">
    <property type="term" value="F:oxidoreductase activity"/>
    <property type="evidence" value="ECO:0007669"/>
    <property type="project" value="InterPro"/>
</dbReference>
<comment type="caution">
    <text evidence="2">The sequence shown here is derived from an EMBL/GenBank/DDBJ whole genome shotgun (WGS) entry which is preliminary data.</text>
</comment>